<dbReference type="Gene3D" id="2.60.40.1890">
    <property type="entry name" value="PCu(A)C copper chaperone"/>
    <property type="match status" value="1"/>
</dbReference>
<accession>A0A3D9HGC5</accession>
<evidence type="ECO:0000256" key="1">
    <source>
        <dbReference type="SAM" id="SignalP"/>
    </source>
</evidence>
<feature type="chain" id="PRO_5017623514" description="Copper(I)-binding protein" evidence="1">
    <location>
        <begin position="22"/>
        <end position="162"/>
    </location>
</feature>
<keyword evidence="1" id="KW-0732">Signal</keyword>
<dbReference type="OrthoDB" id="9796962at2"/>
<dbReference type="SUPFAM" id="SSF110087">
    <property type="entry name" value="DR1885-like metal-binding protein"/>
    <property type="match status" value="1"/>
</dbReference>
<evidence type="ECO:0000313" key="2">
    <source>
        <dbReference type="EMBL" id="RED48046.1"/>
    </source>
</evidence>
<dbReference type="EMBL" id="QRDW01000008">
    <property type="protein sequence ID" value="RED48046.1"/>
    <property type="molecule type" value="Genomic_DNA"/>
</dbReference>
<protein>
    <recommendedName>
        <fullName evidence="4">Copper(I)-binding protein</fullName>
    </recommendedName>
</protein>
<comment type="caution">
    <text evidence="2">The sequence shown here is derived from an EMBL/GenBank/DDBJ whole genome shotgun (WGS) entry which is preliminary data.</text>
</comment>
<dbReference type="AlphaFoldDB" id="A0A3D9HGC5"/>
<dbReference type="InterPro" id="IPR007410">
    <property type="entry name" value="LpqE-like"/>
</dbReference>
<dbReference type="PANTHER" id="PTHR36302">
    <property type="entry name" value="BLR7088 PROTEIN"/>
    <property type="match status" value="1"/>
</dbReference>
<evidence type="ECO:0008006" key="4">
    <source>
        <dbReference type="Google" id="ProtNLM"/>
    </source>
</evidence>
<gene>
    <name evidence="2" type="ORF">DFP90_10864</name>
</gene>
<evidence type="ECO:0000313" key="3">
    <source>
        <dbReference type="Proteomes" id="UP000256845"/>
    </source>
</evidence>
<dbReference type="InterPro" id="IPR036182">
    <property type="entry name" value="PCuAC_sf"/>
</dbReference>
<dbReference type="RefSeq" id="WP_115937676.1">
    <property type="nucleotide sequence ID" value="NZ_QRDW01000008.1"/>
</dbReference>
<proteinExistence type="predicted"/>
<dbReference type="Proteomes" id="UP000256845">
    <property type="component" value="Unassembled WGS sequence"/>
</dbReference>
<feature type="signal peptide" evidence="1">
    <location>
        <begin position="1"/>
        <end position="21"/>
    </location>
</feature>
<reference evidence="2 3" key="1">
    <citation type="submission" date="2018-07" db="EMBL/GenBank/DDBJ databases">
        <title>Genomic Encyclopedia of Type Strains, Phase III (KMG-III): the genomes of soil and plant-associated and newly described type strains.</title>
        <authorList>
            <person name="Whitman W."/>
        </authorList>
    </citation>
    <scope>NUCLEOTIDE SEQUENCE [LARGE SCALE GENOMIC DNA]</scope>
    <source>
        <strain evidence="2 3">CECT 8488</strain>
    </source>
</reference>
<dbReference type="Pfam" id="PF04314">
    <property type="entry name" value="PCuAC"/>
    <property type="match status" value="1"/>
</dbReference>
<name>A0A3D9HGC5_9PROT</name>
<sequence length="162" mass="17490">MKKIQMIVAAVVTLMSVTAFAHDVKLGDLMIEEAWARASATKQAKAGGAYLTIHNKGDDDKLIRASSDVAKKVELHTHQMVGDGVMKMTEVAFVPVPSGGMAELKPGSYHVMFMGLKQPFVEGEMFDLTLTFEKAGETTVQVMVKSVAHGAEKTMNHNSHGS</sequence>
<keyword evidence="3" id="KW-1185">Reference proteome</keyword>
<organism evidence="2 3">
    <name type="scientific">Aestuariispira insulae</name>
    <dbReference type="NCBI Taxonomy" id="1461337"/>
    <lineage>
        <taxon>Bacteria</taxon>
        <taxon>Pseudomonadati</taxon>
        <taxon>Pseudomonadota</taxon>
        <taxon>Alphaproteobacteria</taxon>
        <taxon>Rhodospirillales</taxon>
        <taxon>Kiloniellaceae</taxon>
        <taxon>Aestuariispira</taxon>
    </lineage>
</organism>
<dbReference type="InterPro" id="IPR058248">
    <property type="entry name" value="Lxx211020-like"/>
</dbReference>
<dbReference type="PANTHER" id="PTHR36302:SF1">
    <property type="entry name" value="COPPER CHAPERONE PCU(A)C"/>
    <property type="match status" value="1"/>
</dbReference>